<keyword evidence="1" id="KW-0255">Endonuclease</keyword>
<dbReference type="Gene3D" id="3.40.960.10">
    <property type="entry name" value="VSR Endonuclease"/>
    <property type="match status" value="1"/>
</dbReference>
<gene>
    <name evidence="1" type="ORF">UFOVP116_413</name>
</gene>
<evidence type="ECO:0000313" key="1">
    <source>
        <dbReference type="EMBL" id="CAB4130363.1"/>
    </source>
</evidence>
<dbReference type="GO" id="GO:0004519">
    <property type="term" value="F:endonuclease activity"/>
    <property type="evidence" value="ECO:0007669"/>
    <property type="project" value="UniProtKB-KW"/>
</dbReference>
<organism evidence="1">
    <name type="scientific">uncultured Caudovirales phage</name>
    <dbReference type="NCBI Taxonomy" id="2100421"/>
    <lineage>
        <taxon>Viruses</taxon>
        <taxon>Duplodnaviria</taxon>
        <taxon>Heunggongvirae</taxon>
        <taxon>Uroviricota</taxon>
        <taxon>Caudoviricetes</taxon>
        <taxon>Peduoviridae</taxon>
        <taxon>Maltschvirus</taxon>
        <taxon>Maltschvirus maltsch</taxon>
    </lineage>
</organism>
<sequence>MADTKNKEIAESLMAKSYLTVSDLQKSEIWEQLLPFSLGISMHPRQLLYHYTNNMVHIPVCDCGVELSWNLDKQKYRTFCSKKCTATFSIELRKRHNLEKHGVVWHSQLPEWRKKVMETSTERFGFTHYSKTAIFSDLMKQLHASKRKPKIEKQPKITTLEPKRIVTACDRKLFEYFTVKGIAVQLKNRTIIKPKEIDIYFPDAALGIEINGGYWHSEQFQPNPNAQLDKVSMAHGAGVELWHFWDWEITDKWDIIISKIEHRLGLSRKLYARQLSVKEVPKQETKIFLESNHIQGACPSKVNLGLYVNDNLVMIATFGSSRFSNKYNWELLRMAGCKYTTVVGGAAKLIAYFKKMYMQLNETLVSYCQRRFSRGNVYNQIGFELQHTTDPGFQYVKSGLPAGSRNQWQKHMMPEKLPVFDPALSGNQNMINNGYYRAWDCGQFVFVLSK</sequence>
<protein>
    <submittedName>
        <fullName evidence="1">Restriction_endonuclease_like domain containing protein</fullName>
    </submittedName>
</protein>
<keyword evidence="1" id="KW-0378">Hydrolase</keyword>
<name>A0A6J5LAL1_9CAUD</name>
<keyword evidence="1" id="KW-0540">Nuclease</keyword>
<accession>A0A6J5LAL1</accession>
<proteinExistence type="predicted"/>
<dbReference type="EMBL" id="LR796237">
    <property type="protein sequence ID" value="CAB4130363.1"/>
    <property type="molecule type" value="Genomic_DNA"/>
</dbReference>
<reference evidence="1" key="1">
    <citation type="submission" date="2020-04" db="EMBL/GenBank/DDBJ databases">
        <authorList>
            <person name="Chiriac C."/>
            <person name="Salcher M."/>
            <person name="Ghai R."/>
            <person name="Kavagutti S V."/>
        </authorList>
    </citation>
    <scope>NUCLEOTIDE SEQUENCE</scope>
</reference>